<dbReference type="PROSITE" id="PS51257">
    <property type="entry name" value="PROKAR_LIPOPROTEIN"/>
    <property type="match status" value="1"/>
</dbReference>
<evidence type="ECO:0000313" key="8">
    <source>
        <dbReference type="Proteomes" id="UP000832034"/>
    </source>
</evidence>
<name>A0ABY4EEH1_VITST</name>
<evidence type="ECO:0000256" key="1">
    <source>
        <dbReference type="ARBA" id="ARBA00004418"/>
    </source>
</evidence>
<evidence type="ECO:0000256" key="3">
    <source>
        <dbReference type="ARBA" id="ARBA00022729"/>
    </source>
</evidence>
<dbReference type="RefSeq" id="WP_026353449.1">
    <property type="nucleotide sequence ID" value="NZ_CP091512.1"/>
</dbReference>
<sequence length="395" mass="43187">MTKAWAISAITLTILAACGGGGSADVNKTAPTAASVASSDTAASSAPASNLPTTAELKIYNWSDYVDPETVKDFEKSQGIKVVYDVYDSNETLEAKVLTGQSGYDVVTPSNTYIGRQIKSGAYQKLDKSLLPNLSQIDPKLMVFLKEVDPTGEYSIPYFWGMNTMGINVDKVNQALGGTPLPENQWDLLFKPEYTNKLKSCGISILDSVSDVFPLALNYLGKDPHSQTKEDLQAAADLIKKVRPDIRRFSSSGYIDDLARGDLCLTLGYGGDLNIAARRAEEAKNKVNIEVLVPKTGFGVWMDAFLIPRDASNVLNAHKYINDTLAPQVAAKNGNYVTYAPASKAAKELMEKEYTENRSIFPNDEDLEKGFMYLPMEADALKTATRMWQDIKKGV</sequence>
<feature type="signal peptide" evidence="6">
    <location>
        <begin position="1"/>
        <end position="19"/>
    </location>
</feature>
<keyword evidence="3 6" id="KW-0732">Signal</keyword>
<reference evidence="7" key="2">
    <citation type="journal article" date="2022" name="Res Sq">
        <title>Evolution of multicellular longitudinally dividing oral cavity symbionts (Neisseriaceae).</title>
        <authorList>
            <person name="Nyongesa S."/>
            <person name="Weber P."/>
            <person name="Bernet E."/>
            <person name="Pullido F."/>
            <person name="Nieckarz M."/>
            <person name="Delaby M."/>
            <person name="Nieves C."/>
            <person name="Viehboeck T."/>
            <person name="Krause N."/>
            <person name="Rivera-Millot A."/>
            <person name="Nakamura A."/>
            <person name="Vischer N."/>
            <person name="VanNieuwenhze M."/>
            <person name="Brun Y."/>
            <person name="Cava F."/>
            <person name="Bulgheresi S."/>
            <person name="Veyrier F."/>
        </authorList>
    </citation>
    <scope>NUCLEOTIDE SEQUENCE</scope>
    <source>
        <strain evidence="7">SAG 1488-6</strain>
    </source>
</reference>
<evidence type="ECO:0000313" key="7">
    <source>
        <dbReference type="EMBL" id="UOO93703.1"/>
    </source>
</evidence>
<dbReference type="EMBL" id="CP091512">
    <property type="protein sequence ID" value="UOO93703.1"/>
    <property type="molecule type" value="Genomic_DNA"/>
</dbReference>
<dbReference type="PRINTS" id="PR00909">
    <property type="entry name" value="SPERMDNBNDNG"/>
</dbReference>
<keyword evidence="4 5" id="KW-0574">Periplasm</keyword>
<dbReference type="CDD" id="cd13659">
    <property type="entry name" value="PBP2_PotF"/>
    <property type="match status" value="1"/>
</dbReference>
<organism evidence="7 8">
    <name type="scientific">Vitreoscilla stercoraria</name>
    <dbReference type="NCBI Taxonomy" id="61"/>
    <lineage>
        <taxon>Bacteria</taxon>
        <taxon>Pseudomonadati</taxon>
        <taxon>Pseudomonadota</taxon>
        <taxon>Betaproteobacteria</taxon>
        <taxon>Neisseriales</taxon>
        <taxon>Neisseriaceae</taxon>
        <taxon>Vitreoscilla</taxon>
    </lineage>
</organism>
<accession>A0ABY4EEH1</accession>
<dbReference type="PANTHER" id="PTHR30222">
    <property type="entry name" value="SPERMIDINE/PUTRESCINE-BINDING PERIPLASMIC PROTEIN"/>
    <property type="match status" value="1"/>
</dbReference>
<evidence type="ECO:0000256" key="4">
    <source>
        <dbReference type="ARBA" id="ARBA00022764"/>
    </source>
</evidence>
<comment type="function">
    <text evidence="5">Required for the activity of the bacterial periplasmic transport system of putrescine.</text>
</comment>
<protein>
    <recommendedName>
        <fullName evidence="5">Putrescine-binding periplasmic protein</fullName>
    </recommendedName>
</protein>
<feature type="chain" id="PRO_5045070970" description="Putrescine-binding periplasmic protein" evidence="6">
    <location>
        <begin position="20"/>
        <end position="395"/>
    </location>
</feature>
<keyword evidence="2 5" id="KW-0813">Transport</keyword>
<dbReference type="Gene3D" id="3.40.190.10">
    <property type="entry name" value="Periplasmic binding protein-like II"/>
    <property type="match status" value="2"/>
</dbReference>
<dbReference type="Pfam" id="PF13416">
    <property type="entry name" value="SBP_bac_8"/>
    <property type="match status" value="1"/>
</dbReference>
<evidence type="ECO:0000256" key="5">
    <source>
        <dbReference type="PIRNR" id="PIRNR019574"/>
    </source>
</evidence>
<gene>
    <name evidence="7" type="ORF">LVJ81_05760</name>
</gene>
<dbReference type="PANTHER" id="PTHR30222:SF12">
    <property type="entry name" value="NORSPERMIDINE SENSOR"/>
    <property type="match status" value="1"/>
</dbReference>
<comment type="similarity">
    <text evidence="5">Belongs to the bacterial solute-binding protein PotD/PotF family.</text>
</comment>
<dbReference type="SUPFAM" id="SSF53850">
    <property type="entry name" value="Periplasmic binding protein-like II"/>
    <property type="match status" value="1"/>
</dbReference>
<dbReference type="InterPro" id="IPR001188">
    <property type="entry name" value="Sperm_putr-bd"/>
</dbReference>
<evidence type="ECO:0000256" key="6">
    <source>
        <dbReference type="SAM" id="SignalP"/>
    </source>
</evidence>
<keyword evidence="8" id="KW-1185">Reference proteome</keyword>
<dbReference type="Proteomes" id="UP000832034">
    <property type="component" value="Chromosome"/>
</dbReference>
<evidence type="ECO:0000256" key="2">
    <source>
        <dbReference type="ARBA" id="ARBA00022448"/>
    </source>
</evidence>
<reference evidence="7" key="1">
    <citation type="submission" date="2021-12" db="EMBL/GenBank/DDBJ databases">
        <authorList>
            <person name="Veyrier F.J."/>
        </authorList>
    </citation>
    <scope>NUCLEOTIDE SEQUENCE</scope>
    <source>
        <strain evidence="7">SAG 1488-6</strain>
    </source>
</reference>
<proteinExistence type="inferred from homology"/>
<dbReference type="PIRSF" id="PIRSF019574">
    <property type="entry name" value="Periplasmic_polyamine_BP"/>
    <property type="match status" value="1"/>
</dbReference>
<dbReference type="InterPro" id="IPR006059">
    <property type="entry name" value="SBP"/>
</dbReference>
<comment type="subcellular location">
    <subcellularLocation>
        <location evidence="1 5">Periplasm</location>
    </subcellularLocation>
</comment>